<evidence type="ECO:0000256" key="3">
    <source>
        <dbReference type="ARBA" id="ARBA00013109"/>
    </source>
</evidence>
<comment type="function">
    <text evidence="6 9">Catalyzes cyclization of the linear tetrapyrrole, hydroxymethylbilane, to the macrocyclic uroporphyrinogen III.</text>
</comment>
<dbReference type="InterPro" id="IPR039793">
    <property type="entry name" value="UROS/Hem4"/>
</dbReference>
<evidence type="ECO:0000256" key="5">
    <source>
        <dbReference type="ARBA" id="ARBA00023244"/>
    </source>
</evidence>
<evidence type="ECO:0000259" key="10">
    <source>
        <dbReference type="Pfam" id="PF02602"/>
    </source>
</evidence>
<dbReference type="RefSeq" id="WP_407346617.1">
    <property type="nucleotide sequence ID" value="NZ_CP136864.1"/>
</dbReference>
<evidence type="ECO:0000256" key="1">
    <source>
        <dbReference type="ARBA" id="ARBA00004772"/>
    </source>
</evidence>
<protein>
    <recommendedName>
        <fullName evidence="7 9">Uroporphyrinogen-III synthase</fullName>
        <ecNumber evidence="3 9">4.2.1.75</ecNumber>
    </recommendedName>
</protein>
<accession>A0ABZ0HZS7</accession>
<evidence type="ECO:0000256" key="6">
    <source>
        <dbReference type="ARBA" id="ARBA00037589"/>
    </source>
</evidence>
<name>A0ABZ0HZS7_9GAMM</name>
<dbReference type="Proteomes" id="UP001626537">
    <property type="component" value="Chromosome"/>
</dbReference>
<dbReference type="SUPFAM" id="SSF69618">
    <property type="entry name" value="HemD-like"/>
    <property type="match status" value="1"/>
</dbReference>
<keyword evidence="5 9" id="KW-0627">Porphyrin biosynthesis</keyword>
<dbReference type="EC" id="4.2.1.75" evidence="3 9"/>
<reference evidence="11 12" key="1">
    <citation type="submission" date="2023-10" db="EMBL/GenBank/DDBJ databases">
        <title>Two novel species belonging to the OM43/NOR5 clade.</title>
        <authorList>
            <person name="Park M."/>
        </authorList>
    </citation>
    <scope>NUCLEOTIDE SEQUENCE [LARGE SCALE GENOMIC DNA]</scope>
    <source>
        <strain evidence="11 12">IMCC43200</strain>
    </source>
</reference>
<dbReference type="Pfam" id="PF02602">
    <property type="entry name" value="HEM4"/>
    <property type="match status" value="1"/>
</dbReference>
<evidence type="ECO:0000256" key="7">
    <source>
        <dbReference type="ARBA" id="ARBA00040167"/>
    </source>
</evidence>
<dbReference type="InterPro" id="IPR036108">
    <property type="entry name" value="4pyrrol_syn_uPrphyn_synt_sf"/>
</dbReference>
<evidence type="ECO:0000313" key="12">
    <source>
        <dbReference type="Proteomes" id="UP001626537"/>
    </source>
</evidence>
<evidence type="ECO:0000256" key="2">
    <source>
        <dbReference type="ARBA" id="ARBA00008133"/>
    </source>
</evidence>
<comment type="similarity">
    <text evidence="2 9">Belongs to the uroporphyrinogen-III synthase family.</text>
</comment>
<dbReference type="PANTHER" id="PTHR38042:SF1">
    <property type="entry name" value="UROPORPHYRINOGEN-III SYNTHASE, CHLOROPLASTIC"/>
    <property type="match status" value="1"/>
</dbReference>
<comment type="pathway">
    <text evidence="1 9">Porphyrin-containing compound metabolism; protoporphyrin-IX biosynthesis; coproporphyrinogen-III from 5-aminolevulinate: step 3/4.</text>
</comment>
<gene>
    <name evidence="11" type="ORF">R0135_09645</name>
</gene>
<keyword evidence="12" id="KW-1185">Reference proteome</keyword>
<comment type="catalytic activity">
    <reaction evidence="8 9">
        <text>hydroxymethylbilane = uroporphyrinogen III + H2O</text>
        <dbReference type="Rhea" id="RHEA:18965"/>
        <dbReference type="ChEBI" id="CHEBI:15377"/>
        <dbReference type="ChEBI" id="CHEBI:57308"/>
        <dbReference type="ChEBI" id="CHEBI:57845"/>
        <dbReference type="EC" id="4.2.1.75"/>
    </reaction>
</comment>
<evidence type="ECO:0000256" key="4">
    <source>
        <dbReference type="ARBA" id="ARBA00023239"/>
    </source>
</evidence>
<dbReference type="Gene3D" id="3.40.50.10090">
    <property type="match status" value="2"/>
</dbReference>
<evidence type="ECO:0000313" key="11">
    <source>
        <dbReference type="EMBL" id="WOJ92048.1"/>
    </source>
</evidence>
<dbReference type="CDD" id="cd06578">
    <property type="entry name" value="HemD"/>
    <property type="match status" value="1"/>
</dbReference>
<keyword evidence="4 9" id="KW-0456">Lyase</keyword>
<evidence type="ECO:0000256" key="8">
    <source>
        <dbReference type="ARBA" id="ARBA00048617"/>
    </source>
</evidence>
<dbReference type="PANTHER" id="PTHR38042">
    <property type="entry name" value="UROPORPHYRINOGEN-III SYNTHASE, CHLOROPLASTIC"/>
    <property type="match status" value="1"/>
</dbReference>
<feature type="domain" description="Tetrapyrrole biosynthesis uroporphyrinogen III synthase" evidence="10">
    <location>
        <begin position="20"/>
        <end position="245"/>
    </location>
</feature>
<dbReference type="InterPro" id="IPR003754">
    <property type="entry name" value="4pyrrol_synth_uPrphyn_synth"/>
</dbReference>
<dbReference type="EMBL" id="CP136864">
    <property type="protein sequence ID" value="WOJ92048.1"/>
    <property type="molecule type" value="Genomic_DNA"/>
</dbReference>
<evidence type="ECO:0000256" key="9">
    <source>
        <dbReference type="RuleBase" id="RU366031"/>
    </source>
</evidence>
<organism evidence="11 12">
    <name type="scientific">Congregibacter variabilis</name>
    <dbReference type="NCBI Taxonomy" id="3081200"/>
    <lineage>
        <taxon>Bacteria</taxon>
        <taxon>Pseudomonadati</taxon>
        <taxon>Pseudomonadota</taxon>
        <taxon>Gammaproteobacteria</taxon>
        <taxon>Cellvibrionales</taxon>
        <taxon>Halieaceae</taxon>
        <taxon>Congregibacter</taxon>
    </lineage>
</organism>
<dbReference type="GO" id="GO:0004852">
    <property type="term" value="F:uroporphyrinogen-III synthase activity"/>
    <property type="evidence" value="ECO:0007669"/>
    <property type="project" value="UniProtKB-EC"/>
</dbReference>
<sequence length="261" mass="28664">MTAEQRVLVTRPAGQADSLMSSLSQAGFTPLHMPMLAINPIDPLPGIARQRILDLDRYEHLIFVSANAARLGMACILDYWPQLPQGQIYWAVGQSTALCLEAEGLQVSRPETDMSSEGLLAMPGLRDLQSQQVLIIKGEGGRKFLEEQLRERGAKVDSLECYTRGFAAEDAQACRDLIAMPELKLIMISSGEGLERLSGLLQPREHTNLATTTLLVPSLRVAQQAGELGWEHVEQAENASDAAMLAAATTWRKAYLQETQH</sequence>
<proteinExistence type="inferred from homology"/>